<feature type="signal peptide" evidence="1">
    <location>
        <begin position="1"/>
        <end position="43"/>
    </location>
</feature>
<evidence type="ECO:0000313" key="3">
    <source>
        <dbReference type="Proteomes" id="UP001521074"/>
    </source>
</evidence>
<dbReference type="Pfam" id="PF13557">
    <property type="entry name" value="Phenol_MetA_deg"/>
    <property type="match status" value="1"/>
</dbReference>
<dbReference type="Proteomes" id="UP001521074">
    <property type="component" value="Unassembled WGS sequence"/>
</dbReference>
<reference evidence="2 3" key="1">
    <citation type="submission" date="2021-12" db="EMBL/GenBank/DDBJ databases">
        <title>Genome sequence of Acetobacter sicerae DmPark20a_162.</title>
        <authorList>
            <person name="Chaston J.M."/>
        </authorList>
    </citation>
    <scope>NUCLEOTIDE SEQUENCE [LARGE SCALE GENOMIC DNA]</scope>
    <source>
        <strain evidence="2 3">DmPark20a_162</strain>
    </source>
</reference>
<dbReference type="InterPro" id="IPR025737">
    <property type="entry name" value="FApF"/>
</dbReference>
<keyword evidence="3" id="KW-1185">Reference proteome</keyword>
<name>A0ABS8VXP4_9PROT</name>
<proteinExistence type="predicted"/>
<organism evidence="2 3">
    <name type="scientific">Acetobacter sicerae</name>
    <dbReference type="NCBI Taxonomy" id="85325"/>
    <lineage>
        <taxon>Bacteria</taxon>
        <taxon>Pseudomonadati</taxon>
        <taxon>Pseudomonadota</taxon>
        <taxon>Alphaproteobacteria</taxon>
        <taxon>Acetobacterales</taxon>
        <taxon>Acetobacteraceae</taxon>
        <taxon>Acetobacter</taxon>
    </lineage>
</organism>
<keyword evidence="1" id="KW-0732">Signal</keyword>
<protein>
    <recommendedName>
        <fullName evidence="4">Transporter</fullName>
    </recommendedName>
</protein>
<sequence length="336" mass="37447">MVGTVRKIRLNRRRKTYAHGKRHAGKAFAVLMAWMGTSSWAHADQWYTGSLVSPSGTTRAGVLNVEPYYSYNQPLGSFDSRGGTRPAAHPMQRTFSNSTLWKYGILPDFSVQVHTIVNYGWKHDSGHSHGPKTGDVPVDLIYRLVRPDPKRYIPAFNLFVGMIFPTGDYKKLGDAQDGIGSGAYVFRFAITEQSTYTLPGNHELRLRVWNWFRRAVTSATLVDTTTYGTAHGFRGRGQPGMSGETGFSLEYAVSQKWVLAMDLARDWSNGSRVHGHDASGAYVKKISSAGTDWQIAPAFEYNWNSRWGIIAGSAFYFAGHNKSIQVSPQFAINAMF</sequence>
<evidence type="ECO:0008006" key="4">
    <source>
        <dbReference type="Google" id="ProtNLM"/>
    </source>
</evidence>
<gene>
    <name evidence="2" type="ORF">LWC05_09520</name>
</gene>
<feature type="chain" id="PRO_5047017269" description="Transporter" evidence="1">
    <location>
        <begin position="44"/>
        <end position="336"/>
    </location>
</feature>
<evidence type="ECO:0000313" key="2">
    <source>
        <dbReference type="EMBL" id="MCE0744118.1"/>
    </source>
</evidence>
<evidence type="ECO:0000256" key="1">
    <source>
        <dbReference type="SAM" id="SignalP"/>
    </source>
</evidence>
<accession>A0ABS8VXP4</accession>
<dbReference type="EMBL" id="JAJSOJ010000028">
    <property type="protein sequence ID" value="MCE0744118.1"/>
    <property type="molecule type" value="Genomic_DNA"/>
</dbReference>
<comment type="caution">
    <text evidence="2">The sequence shown here is derived from an EMBL/GenBank/DDBJ whole genome shotgun (WGS) entry which is preliminary data.</text>
</comment>